<accession>A0AAD7K4W9</accession>
<proteinExistence type="predicted"/>
<organism evidence="1 2">
    <name type="scientific">Mycena metata</name>
    <dbReference type="NCBI Taxonomy" id="1033252"/>
    <lineage>
        <taxon>Eukaryota</taxon>
        <taxon>Fungi</taxon>
        <taxon>Dikarya</taxon>
        <taxon>Basidiomycota</taxon>
        <taxon>Agaricomycotina</taxon>
        <taxon>Agaricomycetes</taxon>
        <taxon>Agaricomycetidae</taxon>
        <taxon>Agaricales</taxon>
        <taxon>Marasmiineae</taxon>
        <taxon>Mycenaceae</taxon>
        <taxon>Mycena</taxon>
    </lineage>
</organism>
<keyword evidence="2" id="KW-1185">Reference proteome</keyword>
<protein>
    <submittedName>
        <fullName evidence="1">Uncharacterized protein</fullName>
    </submittedName>
</protein>
<dbReference type="Proteomes" id="UP001215598">
    <property type="component" value="Unassembled WGS sequence"/>
</dbReference>
<evidence type="ECO:0000313" key="2">
    <source>
        <dbReference type="Proteomes" id="UP001215598"/>
    </source>
</evidence>
<dbReference type="EMBL" id="JARKIB010000007">
    <property type="protein sequence ID" value="KAJ7778461.1"/>
    <property type="molecule type" value="Genomic_DNA"/>
</dbReference>
<dbReference type="AlphaFoldDB" id="A0AAD7K4W9"/>
<sequence>MWHEDLENNTKAVLAHQMSSRTVGVIKWDVEFYLSLEKRANQFAMDTDDWNFNHLELKHSALCLYGKKGRGLRSPGFFPLSKHLSIVNPQGHAGELICTSTGLRNAVYVAVKPGSRVHVQ</sequence>
<name>A0AAD7K4W9_9AGAR</name>
<reference evidence="1" key="1">
    <citation type="submission" date="2023-03" db="EMBL/GenBank/DDBJ databases">
        <title>Massive genome expansion in bonnet fungi (Mycena s.s.) driven by repeated elements and novel gene families across ecological guilds.</title>
        <authorList>
            <consortium name="Lawrence Berkeley National Laboratory"/>
            <person name="Harder C.B."/>
            <person name="Miyauchi S."/>
            <person name="Viragh M."/>
            <person name="Kuo A."/>
            <person name="Thoen E."/>
            <person name="Andreopoulos B."/>
            <person name="Lu D."/>
            <person name="Skrede I."/>
            <person name="Drula E."/>
            <person name="Henrissat B."/>
            <person name="Morin E."/>
            <person name="Kohler A."/>
            <person name="Barry K."/>
            <person name="LaButti K."/>
            <person name="Morin E."/>
            <person name="Salamov A."/>
            <person name="Lipzen A."/>
            <person name="Mereny Z."/>
            <person name="Hegedus B."/>
            <person name="Baldrian P."/>
            <person name="Stursova M."/>
            <person name="Weitz H."/>
            <person name="Taylor A."/>
            <person name="Grigoriev I.V."/>
            <person name="Nagy L.G."/>
            <person name="Martin F."/>
            <person name="Kauserud H."/>
        </authorList>
    </citation>
    <scope>NUCLEOTIDE SEQUENCE</scope>
    <source>
        <strain evidence="1">CBHHK182m</strain>
    </source>
</reference>
<gene>
    <name evidence="1" type="ORF">B0H16DRAFT_1449064</name>
</gene>
<evidence type="ECO:0000313" key="1">
    <source>
        <dbReference type="EMBL" id="KAJ7778461.1"/>
    </source>
</evidence>
<comment type="caution">
    <text evidence="1">The sequence shown here is derived from an EMBL/GenBank/DDBJ whole genome shotgun (WGS) entry which is preliminary data.</text>
</comment>